<name>A0A0J1FTX6_9FIRM</name>
<keyword evidence="2" id="KW-1185">Reference proteome</keyword>
<gene>
    <name evidence="1" type="ORF">DEAC_c18370</name>
</gene>
<dbReference type="PANTHER" id="PTHR39338">
    <property type="entry name" value="BLL5662 PROTEIN-RELATED"/>
    <property type="match status" value="1"/>
</dbReference>
<dbReference type="InterPro" id="IPR008912">
    <property type="entry name" value="Uncharacterised_CoxE"/>
</dbReference>
<accession>A0A0J1FTX6</accession>
<proteinExistence type="predicted"/>
<evidence type="ECO:0000313" key="1">
    <source>
        <dbReference type="EMBL" id="KLU66438.1"/>
    </source>
</evidence>
<reference evidence="1 2" key="1">
    <citation type="submission" date="2015-06" db="EMBL/GenBank/DDBJ databases">
        <title>Draft genome of the moderately acidophilic sulfate reducer Candidatus Desulfosporosinus acididurans strain M1.</title>
        <authorList>
            <person name="Poehlein A."/>
            <person name="Petzsch P."/>
            <person name="Johnson B.D."/>
            <person name="Schloemann M."/>
            <person name="Daniel R."/>
            <person name="Muehling M."/>
        </authorList>
    </citation>
    <scope>NUCLEOTIDE SEQUENCE [LARGE SCALE GENOMIC DNA]</scope>
    <source>
        <strain evidence="1 2">M1</strain>
    </source>
</reference>
<dbReference type="PATRIC" id="fig|476652.3.peg.1900"/>
<dbReference type="Proteomes" id="UP000036356">
    <property type="component" value="Unassembled WGS sequence"/>
</dbReference>
<dbReference type="PANTHER" id="PTHR39338:SF7">
    <property type="entry name" value="BLL6692 PROTEIN"/>
    <property type="match status" value="1"/>
</dbReference>
<organism evidence="1 2">
    <name type="scientific">Desulfosporosinus acididurans</name>
    <dbReference type="NCBI Taxonomy" id="476652"/>
    <lineage>
        <taxon>Bacteria</taxon>
        <taxon>Bacillati</taxon>
        <taxon>Bacillota</taxon>
        <taxon>Clostridia</taxon>
        <taxon>Eubacteriales</taxon>
        <taxon>Desulfitobacteriaceae</taxon>
        <taxon>Desulfosporosinus</taxon>
    </lineage>
</organism>
<dbReference type="Pfam" id="PF05762">
    <property type="entry name" value="VWA_CoxE"/>
    <property type="match status" value="1"/>
</dbReference>
<dbReference type="EMBL" id="LDZY01000005">
    <property type="protein sequence ID" value="KLU66438.1"/>
    <property type="molecule type" value="Genomic_DNA"/>
</dbReference>
<dbReference type="STRING" id="476652.DEAC_c18370"/>
<sequence length="402" mass="45999">MFTNFFYQLRQEGIPVSLTEWMTLMEALSIGLANSSLSGFYYLARAILVKSESHFDQYDLAFQRYFQGIETPEQLSEQVSQWLANPLPEKLFSEEERNELLKKLGLPDWESLRAALEERLRIQDGPHHGGNTWIGTGGTSPFGHSGFHPGGVRIGGKSHGQSAVKVAAERNYKEYRRDETLGVRQFELALRGLRQFSTRLEGTKDQLDLDATIDETCKNAGQLKIIWTRPRKNAVKVIVLMDAGGSMVPYARICSQLFSAVHRSSHFKDLKFYYFHNCIYDLLYLDASCNPRKAIKTEDILQSLHSDYKVLLIGDAAMAPSELLMSDGNIFWDIGNTEPGITWLKRLSQKFPYHVWLNPIPTAYWERGHGYQSIKMVQEIFPMYELTLDGLDRAIKKLMVRK</sequence>
<comment type="caution">
    <text evidence="1">The sequence shown here is derived from an EMBL/GenBank/DDBJ whole genome shotgun (WGS) entry which is preliminary data.</text>
</comment>
<dbReference type="RefSeq" id="WP_047809689.1">
    <property type="nucleotide sequence ID" value="NZ_LDZY01000005.1"/>
</dbReference>
<dbReference type="AlphaFoldDB" id="A0A0J1FTX6"/>
<evidence type="ECO:0000313" key="2">
    <source>
        <dbReference type="Proteomes" id="UP000036356"/>
    </source>
</evidence>
<protein>
    <submittedName>
        <fullName evidence="1">VWA domain containing CoxE-like protein</fullName>
    </submittedName>
</protein>